<gene>
    <name evidence="4" type="ORF">ALMOND_2B030428</name>
</gene>
<dbReference type="Pfam" id="PF00280">
    <property type="entry name" value="potato_inhibit"/>
    <property type="match status" value="1"/>
</dbReference>
<organism evidence="4 5">
    <name type="scientific">Prunus dulcis</name>
    <name type="common">Almond</name>
    <name type="synonym">Amygdalus dulcis</name>
    <dbReference type="NCBI Taxonomy" id="3755"/>
    <lineage>
        <taxon>Eukaryota</taxon>
        <taxon>Viridiplantae</taxon>
        <taxon>Streptophyta</taxon>
        <taxon>Embryophyta</taxon>
        <taxon>Tracheophyta</taxon>
        <taxon>Spermatophyta</taxon>
        <taxon>Magnoliopsida</taxon>
        <taxon>eudicotyledons</taxon>
        <taxon>Gunneridae</taxon>
        <taxon>Pentapetalae</taxon>
        <taxon>rosids</taxon>
        <taxon>fabids</taxon>
        <taxon>Rosales</taxon>
        <taxon>Rosaceae</taxon>
        <taxon>Amygdaloideae</taxon>
        <taxon>Amygdaleae</taxon>
        <taxon>Prunus</taxon>
    </lineage>
</organism>
<evidence type="ECO:0000256" key="1">
    <source>
        <dbReference type="ARBA" id="ARBA00008210"/>
    </source>
</evidence>
<dbReference type="OMA" id="RCKGKSS"/>
<keyword evidence="3" id="KW-0722">Serine protease inhibitor</keyword>
<dbReference type="SMR" id="A0A5E4EQ93"/>
<dbReference type="GO" id="GO:0004867">
    <property type="term" value="F:serine-type endopeptidase inhibitor activity"/>
    <property type="evidence" value="ECO:0007669"/>
    <property type="project" value="UniProtKB-KW"/>
</dbReference>
<dbReference type="Proteomes" id="UP000327085">
    <property type="component" value="Chromosome 1"/>
</dbReference>
<comment type="similarity">
    <text evidence="1">Belongs to the protease inhibitor I13 (potato type I serine protease inhibitor) family.</text>
</comment>
<reference evidence="5" key="1">
    <citation type="journal article" date="2020" name="Plant J.">
        <title>Transposons played a major role in the diversification between the closely related almond and peach genomes: results from the almond genome sequence.</title>
        <authorList>
            <person name="Alioto T."/>
            <person name="Alexiou K.G."/>
            <person name="Bardil A."/>
            <person name="Barteri F."/>
            <person name="Castanera R."/>
            <person name="Cruz F."/>
            <person name="Dhingra A."/>
            <person name="Duval H."/>
            <person name="Fernandez I Marti A."/>
            <person name="Frias L."/>
            <person name="Galan B."/>
            <person name="Garcia J.L."/>
            <person name="Howad W."/>
            <person name="Gomez-Garrido J."/>
            <person name="Gut M."/>
            <person name="Julca I."/>
            <person name="Morata J."/>
            <person name="Puigdomenech P."/>
            <person name="Ribeca P."/>
            <person name="Rubio Cabetas M.J."/>
            <person name="Vlasova A."/>
            <person name="Wirthensohn M."/>
            <person name="Garcia-Mas J."/>
            <person name="Gabaldon T."/>
            <person name="Casacuberta J.M."/>
            <person name="Arus P."/>
        </authorList>
    </citation>
    <scope>NUCLEOTIDE SEQUENCE [LARGE SCALE GENOMIC DNA]</scope>
    <source>
        <strain evidence="5">cv. Texas</strain>
    </source>
</reference>
<dbReference type="Gene3D" id="3.30.10.10">
    <property type="entry name" value="Trypsin Inhibitor V, subunit A"/>
    <property type="match status" value="1"/>
</dbReference>
<dbReference type="InterPro" id="IPR000864">
    <property type="entry name" value="Prot_inh_pot1"/>
</dbReference>
<dbReference type="Gramene" id="VVA16018">
    <property type="protein sequence ID" value="VVA16018"/>
    <property type="gene ID" value="Prudul26B030428"/>
</dbReference>
<protein>
    <submittedName>
        <fullName evidence="4">PREDICTED: Proteinase inhibitor</fullName>
    </submittedName>
</protein>
<dbReference type="GO" id="GO:0009611">
    <property type="term" value="P:response to wounding"/>
    <property type="evidence" value="ECO:0007669"/>
    <property type="project" value="InterPro"/>
</dbReference>
<dbReference type="PANTHER" id="PTHR33091:SF101">
    <property type="entry name" value="INHIBITOR OF TRYPSIN AND HAGEMAN FACTOR-LIKE PROTEIN"/>
    <property type="match status" value="1"/>
</dbReference>
<accession>A0A5E4EQ93</accession>
<evidence type="ECO:0000313" key="4">
    <source>
        <dbReference type="EMBL" id="VVA16018.1"/>
    </source>
</evidence>
<dbReference type="InterPro" id="IPR036354">
    <property type="entry name" value="Prot_inh_pot1_sf"/>
</dbReference>
<dbReference type="InParanoid" id="A0A5E4EQ93"/>
<keyword evidence="2" id="KW-0646">Protease inhibitor</keyword>
<dbReference type="PANTHER" id="PTHR33091">
    <property type="entry name" value="PROTEIN, PUTATIVE, EXPRESSED-RELATED"/>
    <property type="match status" value="1"/>
</dbReference>
<dbReference type="EMBL" id="CABIKO010000017">
    <property type="protein sequence ID" value="VVA16018.1"/>
    <property type="molecule type" value="Genomic_DNA"/>
</dbReference>
<proteinExistence type="inferred from homology"/>
<dbReference type="PRINTS" id="PR00292">
    <property type="entry name" value="POTATOINHBTR"/>
</dbReference>
<evidence type="ECO:0000256" key="2">
    <source>
        <dbReference type="ARBA" id="ARBA00022690"/>
    </source>
</evidence>
<evidence type="ECO:0000256" key="3">
    <source>
        <dbReference type="ARBA" id="ARBA00022900"/>
    </source>
</evidence>
<evidence type="ECO:0000313" key="5">
    <source>
        <dbReference type="Proteomes" id="UP000327085"/>
    </source>
</evidence>
<dbReference type="AlphaFoldDB" id="A0A5E4EQ93"/>
<name>A0A5E4EQ93_PRUDU</name>
<dbReference type="PROSITE" id="PS00285">
    <property type="entry name" value="POTATO_INHIBITOR"/>
    <property type="match status" value="1"/>
</dbReference>
<dbReference type="SUPFAM" id="SSF54654">
    <property type="entry name" value="CI-2 family of serine protease inhibitors"/>
    <property type="match status" value="1"/>
</dbReference>
<sequence length="75" mass="7995">MASSTSTGAAAGKSSWPELVGTKGEEAVATIMKENPSLKAHTINQGSFITMDHRRDRVRVWIDEQGVVTAAPKIA</sequence>